<dbReference type="Proteomes" id="UP000823674">
    <property type="component" value="Chromosome A09"/>
</dbReference>
<keyword evidence="1" id="KW-0175">Coiled coil</keyword>
<gene>
    <name evidence="4" type="primary">A09p044330.1_BraROA</name>
    <name evidence="4" type="ORF">IGI04_036315</name>
</gene>
<evidence type="ECO:0000259" key="3">
    <source>
        <dbReference type="PROSITE" id="PS50181"/>
    </source>
</evidence>
<protein>
    <recommendedName>
        <fullName evidence="3">F-box domain-containing protein</fullName>
    </recommendedName>
</protein>
<dbReference type="InterPro" id="IPR036047">
    <property type="entry name" value="F-box-like_dom_sf"/>
</dbReference>
<feature type="region of interest" description="Disordered" evidence="2">
    <location>
        <begin position="526"/>
        <end position="552"/>
    </location>
</feature>
<sequence length="552" mass="62687">MANKENVPCDLIVEILSHVPPKSLIRFRTVSKQWNTLINDKAFINNNKTTSQFFLATKSKIYGVRVNPKIEVSELTLDIPALESLLPRHLINCEGLLLCSMGKGAVVWNPYLGQTRWIEPESNHPLIKFYGIGYDYDNRYKTLASYKKYWATKTSWKTHDFSSNAWKDLHTMVMISDSSTHQKGGSNTFHTTCGLSLNGTWYRIASYDKTKYLFFLINFDFSIEAFYKFCDLPCEDNHHQDTLVIGAFKGDRFSLLKQSHLTKKIQIWLTKNKIHNKGGADVEWMNFMEVSAPNLPTLVQTRSYSQPRKTHRFALSDKKGDWRLGGNTEVSKQVVEAPEHTVEISKQIVEGSVQTEKVPTEEPQKQIMEVSKEVEDASKPTLEIPELEGIESQQTGRVQAQTGKAVEVENNMKVTTEKEMEDKEDEIEEGELVTDWANVTPGKASRSPKATLKYGQVRIATPSRYSALNDIDDNGELLSQGKEKNAVDKGRETQEMEENIDFASLVGVETTVNAVERKEETISVKQDEVTTENYKSSQSENSATEKQNKRTL</sequence>
<evidence type="ECO:0000313" key="5">
    <source>
        <dbReference type="Proteomes" id="UP000823674"/>
    </source>
</evidence>
<evidence type="ECO:0000256" key="1">
    <source>
        <dbReference type="SAM" id="Coils"/>
    </source>
</evidence>
<dbReference type="PANTHER" id="PTHR31672">
    <property type="entry name" value="BNACNNG10540D PROTEIN"/>
    <property type="match status" value="1"/>
</dbReference>
<dbReference type="InterPro" id="IPR006527">
    <property type="entry name" value="F-box-assoc_dom_typ1"/>
</dbReference>
<dbReference type="InterPro" id="IPR017451">
    <property type="entry name" value="F-box-assoc_interact_dom"/>
</dbReference>
<feature type="domain" description="F-box" evidence="3">
    <location>
        <begin position="1"/>
        <end position="47"/>
    </location>
</feature>
<evidence type="ECO:0000313" key="4">
    <source>
        <dbReference type="EMBL" id="KAG5384845.1"/>
    </source>
</evidence>
<reference evidence="4 5" key="1">
    <citation type="submission" date="2021-03" db="EMBL/GenBank/DDBJ databases">
        <authorList>
            <person name="King G.J."/>
            <person name="Bancroft I."/>
            <person name="Baten A."/>
            <person name="Bloomfield J."/>
            <person name="Borpatragohain P."/>
            <person name="He Z."/>
            <person name="Irish N."/>
            <person name="Irwin J."/>
            <person name="Liu K."/>
            <person name="Mauleon R.P."/>
            <person name="Moore J."/>
            <person name="Morris R."/>
            <person name="Ostergaard L."/>
            <person name="Wang B."/>
            <person name="Wells R."/>
        </authorList>
    </citation>
    <scope>NUCLEOTIDE SEQUENCE [LARGE SCALE GENOMIC DNA]</scope>
    <source>
        <strain evidence="4">R-o-18</strain>
        <tissue evidence="4">Leaf</tissue>
    </source>
</reference>
<dbReference type="Pfam" id="PF00646">
    <property type="entry name" value="F-box"/>
    <property type="match status" value="1"/>
</dbReference>
<evidence type="ECO:0000256" key="2">
    <source>
        <dbReference type="SAM" id="MobiDB-lite"/>
    </source>
</evidence>
<dbReference type="SMART" id="SM00256">
    <property type="entry name" value="FBOX"/>
    <property type="match status" value="1"/>
</dbReference>
<name>A0ABQ7LFX5_BRACM</name>
<dbReference type="PANTHER" id="PTHR31672:SF13">
    <property type="entry name" value="F-BOX PROTEIN CPR30-LIKE"/>
    <property type="match status" value="1"/>
</dbReference>
<feature type="coiled-coil region" evidence="1">
    <location>
        <begin position="406"/>
        <end position="433"/>
    </location>
</feature>
<dbReference type="CDD" id="cd22157">
    <property type="entry name" value="F-box_AtFBW1-like"/>
    <property type="match status" value="1"/>
</dbReference>
<organism evidence="4 5">
    <name type="scientific">Brassica rapa subsp. trilocularis</name>
    <dbReference type="NCBI Taxonomy" id="1813537"/>
    <lineage>
        <taxon>Eukaryota</taxon>
        <taxon>Viridiplantae</taxon>
        <taxon>Streptophyta</taxon>
        <taxon>Embryophyta</taxon>
        <taxon>Tracheophyta</taxon>
        <taxon>Spermatophyta</taxon>
        <taxon>Magnoliopsida</taxon>
        <taxon>eudicotyledons</taxon>
        <taxon>Gunneridae</taxon>
        <taxon>Pentapetalae</taxon>
        <taxon>rosids</taxon>
        <taxon>malvids</taxon>
        <taxon>Brassicales</taxon>
        <taxon>Brassicaceae</taxon>
        <taxon>Brassiceae</taxon>
        <taxon>Brassica</taxon>
    </lineage>
</organism>
<dbReference type="Pfam" id="PF07734">
    <property type="entry name" value="FBA_1"/>
    <property type="match status" value="1"/>
</dbReference>
<accession>A0ABQ7LFX5</accession>
<dbReference type="Gene3D" id="1.20.1280.50">
    <property type="match status" value="1"/>
</dbReference>
<keyword evidence="5" id="KW-1185">Reference proteome</keyword>
<feature type="compositionally biased region" description="Polar residues" evidence="2">
    <location>
        <begin position="531"/>
        <end position="545"/>
    </location>
</feature>
<dbReference type="EMBL" id="JADBGQ010000008">
    <property type="protein sequence ID" value="KAG5384845.1"/>
    <property type="molecule type" value="Genomic_DNA"/>
</dbReference>
<comment type="caution">
    <text evidence="4">The sequence shown here is derived from an EMBL/GenBank/DDBJ whole genome shotgun (WGS) entry which is preliminary data.</text>
</comment>
<proteinExistence type="predicted"/>
<dbReference type="NCBIfam" id="TIGR01640">
    <property type="entry name" value="F_box_assoc_1"/>
    <property type="match status" value="1"/>
</dbReference>
<dbReference type="InterPro" id="IPR050796">
    <property type="entry name" value="SCF_F-box_component"/>
</dbReference>
<dbReference type="PROSITE" id="PS50181">
    <property type="entry name" value="FBOX"/>
    <property type="match status" value="1"/>
</dbReference>
<dbReference type="InterPro" id="IPR001810">
    <property type="entry name" value="F-box_dom"/>
</dbReference>
<dbReference type="SUPFAM" id="SSF81383">
    <property type="entry name" value="F-box domain"/>
    <property type="match status" value="1"/>
</dbReference>